<accession>A0A859DNU8</accession>
<dbReference type="PROSITE" id="PS51679">
    <property type="entry name" value="SAM_MT_C5"/>
    <property type="match status" value="1"/>
</dbReference>
<dbReference type="PANTHER" id="PTHR10629">
    <property type="entry name" value="CYTOSINE-SPECIFIC METHYLTRANSFERASE"/>
    <property type="match status" value="1"/>
</dbReference>
<evidence type="ECO:0000256" key="5">
    <source>
        <dbReference type="PROSITE-ProRule" id="PRU01016"/>
    </source>
</evidence>
<comment type="catalytic activity">
    <reaction evidence="7">
        <text>a 2'-deoxycytidine in DNA + S-adenosyl-L-methionine = a 5-methyl-2'-deoxycytidine in DNA + S-adenosyl-L-homocysteine + H(+)</text>
        <dbReference type="Rhea" id="RHEA:13681"/>
        <dbReference type="Rhea" id="RHEA-COMP:11369"/>
        <dbReference type="Rhea" id="RHEA-COMP:11370"/>
        <dbReference type="ChEBI" id="CHEBI:15378"/>
        <dbReference type="ChEBI" id="CHEBI:57856"/>
        <dbReference type="ChEBI" id="CHEBI:59789"/>
        <dbReference type="ChEBI" id="CHEBI:85452"/>
        <dbReference type="ChEBI" id="CHEBI:85454"/>
        <dbReference type="EC" id="2.1.1.37"/>
    </reaction>
</comment>
<dbReference type="PANTHER" id="PTHR10629:SF52">
    <property type="entry name" value="DNA (CYTOSINE-5)-METHYLTRANSFERASE 1"/>
    <property type="match status" value="1"/>
</dbReference>
<proteinExistence type="inferred from homology"/>
<keyword evidence="1 5" id="KW-0489">Methyltransferase</keyword>
<reference evidence="8 9" key="1">
    <citation type="submission" date="2019-11" db="EMBL/GenBank/DDBJ databases">
        <authorList>
            <person name="Ren C."/>
            <person name="Wang H."/>
            <person name="Xu Y."/>
        </authorList>
    </citation>
    <scope>NUCLEOTIDE SEQUENCE [LARGE SCALE GENOMIC DNA]</scope>
    <source>
        <strain evidence="8 9">LBM 19010</strain>
    </source>
</reference>
<dbReference type="InterPro" id="IPR001525">
    <property type="entry name" value="C5_MeTfrase"/>
</dbReference>
<sequence>MIFKLGELFCGPGGLAWGATNADIGDPNFGIVHEWANDYDENTCKTYRRNICPNEPDTVYHADIRKFDLTKLTPIDAFAFGFPCNDFSVVGEQKGIDGVYGPLYSYGVKVLKMYRPQWFLAENVGGLRNANDGKAFTMILDSMRAAGYKLYPNLYKFETYGVPQARHRIIIVGIRDDLDFEFKIPSNAPYANIDNTCKTAIEVPPIHADAPNNERTVQSATVIERLEYIKPGQNAFTADLPEKLMLHVKGAKISQIYKRLDPEKPAYTVTGSGGGGTHIYHWKEPRALTNRERARLQTFPDTYVFEGNKESVRKQIGMAVPCRGARIIFEAILKTFAGIPYESMEANIEE</sequence>
<dbReference type="PRINTS" id="PR00105">
    <property type="entry name" value="C5METTRFRASE"/>
</dbReference>
<evidence type="ECO:0000313" key="8">
    <source>
        <dbReference type="EMBL" id="QKN23219.1"/>
    </source>
</evidence>
<keyword evidence="2 5" id="KW-0808">Transferase</keyword>
<dbReference type="GO" id="GO:0044027">
    <property type="term" value="P:negative regulation of gene expression via chromosomal CpG island methylation"/>
    <property type="evidence" value="ECO:0007669"/>
    <property type="project" value="TreeGrafter"/>
</dbReference>
<dbReference type="GO" id="GO:0032259">
    <property type="term" value="P:methylation"/>
    <property type="evidence" value="ECO:0007669"/>
    <property type="project" value="UniProtKB-KW"/>
</dbReference>
<dbReference type="EC" id="2.1.1.37" evidence="7"/>
<dbReference type="GO" id="GO:0003886">
    <property type="term" value="F:DNA (cytosine-5-)-methyltransferase activity"/>
    <property type="evidence" value="ECO:0007669"/>
    <property type="project" value="UniProtKB-EC"/>
</dbReference>
<dbReference type="InterPro" id="IPR050390">
    <property type="entry name" value="C5-Methyltransferase"/>
</dbReference>
<evidence type="ECO:0000256" key="7">
    <source>
        <dbReference type="RuleBase" id="RU000417"/>
    </source>
</evidence>
<gene>
    <name evidence="8" type="primary">dcm</name>
    <name evidence="8" type="ORF">GJQ69_01165</name>
</gene>
<dbReference type="PROSITE" id="PS00094">
    <property type="entry name" value="C5_MTASE_1"/>
    <property type="match status" value="1"/>
</dbReference>
<comment type="similarity">
    <text evidence="5 6">Belongs to the class I-like SAM-binding methyltransferase superfamily. C5-methyltransferase family.</text>
</comment>
<dbReference type="GO" id="GO:0009307">
    <property type="term" value="P:DNA restriction-modification system"/>
    <property type="evidence" value="ECO:0007669"/>
    <property type="project" value="UniProtKB-KW"/>
</dbReference>
<keyword evidence="4" id="KW-0680">Restriction system</keyword>
<dbReference type="SUPFAM" id="SSF53335">
    <property type="entry name" value="S-adenosyl-L-methionine-dependent methyltransferases"/>
    <property type="match status" value="1"/>
</dbReference>
<protein>
    <recommendedName>
        <fullName evidence="7">Cytosine-specific methyltransferase</fullName>
        <ecNumber evidence="7">2.1.1.37</ecNumber>
    </recommendedName>
</protein>
<dbReference type="Pfam" id="PF00145">
    <property type="entry name" value="DNA_methylase"/>
    <property type="match status" value="1"/>
</dbReference>
<evidence type="ECO:0000256" key="1">
    <source>
        <dbReference type="ARBA" id="ARBA00022603"/>
    </source>
</evidence>
<evidence type="ECO:0000256" key="3">
    <source>
        <dbReference type="ARBA" id="ARBA00022691"/>
    </source>
</evidence>
<evidence type="ECO:0000256" key="2">
    <source>
        <dbReference type="ARBA" id="ARBA00022679"/>
    </source>
</evidence>
<dbReference type="NCBIfam" id="TIGR00675">
    <property type="entry name" value="dcm"/>
    <property type="match status" value="1"/>
</dbReference>
<evidence type="ECO:0000256" key="6">
    <source>
        <dbReference type="RuleBase" id="RU000416"/>
    </source>
</evidence>
<dbReference type="Gene3D" id="3.90.120.10">
    <property type="entry name" value="DNA Methylase, subunit A, domain 2"/>
    <property type="match status" value="1"/>
</dbReference>
<dbReference type="REBASE" id="397847">
    <property type="entry name" value="M.Rba19010ORF1165P"/>
</dbReference>
<dbReference type="KEGG" id="clf:GJQ69_01165"/>
<feature type="active site" evidence="5">
    <location>
        <position position="84"/>
    </location>
</feature>
<dbReference type="Proteomes" id="UP000501316">
    <property type="component" value="Chromosome"/>
</dbReference>
<dbReference type="EMBL" id="CP046051">
    <property type="protein sequence ID" value="QKN23219.1"/>
    <property type="molecule type" value="Genomic_DNA"/>
</dbReference>
<dbReference type="InterPro" id="IPR029063">
    <property type="entry name" value="SAM-dependent_MTases_sf"/>
</dbReference>
<organism evidence="8 9">
    <name type="scientific">Caproicibacterium lactatifermentans</name>
    <dbReference type="NCBI Taxonomy" id="2666138"/>
    <lineage>
        <taxon>Bacteria</taxon>
        <taxon>Bacillati</taxon>
        <taxon>Bacillota</taxon>
        <taxon>Clostridia</taxon>
        <taxon>Eubacteriales</taxon>
        <taxon>Oscillospiraceae</taxon>
        <taxon>Caproicibacterium</taxon>
    </lineage>
</organism>
<keyword evidence="3 5" id="KW-0949">S-adenosyl-L-methionine</keyword>
<dbReference type="AlphaFoldDB" id="A0A859DNU8"/>
<evidence type="ECO:0000313" key="9">
    <source>
        <dbReference type="Proteomes" id="UP000501316"/>
    </source>
</evidence>
<dbReference type="Gene3D" id="3.40.50.150">
    <property type="entry name" value="Vaccinia Virus protein VP39"/>
    <property type="match status" value="1"/>
</dbReference>
<name>A0A859DNU8_9FIRM</name>
<dbReference type="GO" id="GO:0003677">
    <property type="term" value="F:DNA binding"/>
    <property type="evidence" value="ECO:0007669"/>
    <property type="project" value="TreeGrafter"/>
</dbReference>
<dbReference type="InterPro" id="IPR018117">
    <property type="entry name" value="C5_DNA_meth_AS"/>
</dbReference>
<evidence type="ECO:0000256" key="4">
    <source>
        <dbReference type="ARBA" id="ARBA00022747"/>
    </source>
</evidence>